<dbReference type="SUPFAM" id="SSF53795">
    <property type="entry name" value="PEP carboxykinase-like"/>
    <property type="match status" value="1"/>
</dbReference>
<proteinExistence type="predicted"/>
<dbReference type="Gene3D" id="3.40.50.300">
    <property type="entry name" value="P-loop containing nucleotide triphosphate hydrolases"/>
    <property type="match status" value="1"/>
</dbReference>
<dbReference type="RefSeq" id="WP_074521402.1">
    <property type="nucleotide sequence ID" value="NZ_FNHZ01000003.1"/>
</dbReference>
<dbReference type="InterPro" id="IPR027417">
    <property type="entry name" value="P-loop_NTPase"/>
</dbReference>
<sequence length="305" mass="35147">MYYYKLYGKKVMSEFELYQCVSIDEISKDDADIIITNEQLPEEILKELPTDTELDSKIDRHFSYFTNSWGFFGIREGKYITAYKRENASEENLHPFILGYCIAFLFWQRDMHSIHCSCVRINGKALLISGVSGSGKSTLTTRILDTTNASLISDDVVVVNIEEDKLLAYPAFPQQKLCRDALERNGLKEEDLRYIDETKDKFALSRTEGFSTEPAQCLGMIVLDHSADVDKVQYEAIKGNDKVAAIYTNWFLFPAMRELKTDIKDFSRCLKIASKLDILHMTRPENIDSTKEQLEIVKDFFKIEL</sequence>
<dbReference type="EMBL" id="FNHZ01000003">
    <property type="protein sequence ID" value="SDM84471.1"/>
    <property type="molecule type" value="Genomic_DNA"/>
</dbReference>
<name>A0A1G9WJX4_9FIRM</name>
<dbReference type="OrthoDB" id="5430844at2"/>
<dbReference type="Proteomes" id="UP000187651">
    <property type="component" value="Unassembled WGS sequence"/>
</dbReference>
<organism evidence="1 2">
    <name type="scientific">Lachnospira pectinoschiza</name>
    <dbReference type="NCBI Taxonomy" id="28052"/>
    <lineage>
        <taxon>Bacteria</taxon>
        <taxon>Bacillati</taxon>
        <taxon>Bacillota</taxon>
        <taxon>Clostridia</taxon>
        <taxon>Lachnospirales</taxon>
        <taxon>Lachnospiraceae</taxon>
        <taxon>Lachnospira</taxon>
    </lineage>
</organism>
<gene>
    <name evidence="1" type="ORF">SAMN05216544_1229</name>
</gene>
<dbReference type="AlphaFoldDB" id="A0A1G9WJX4"/>
<evidence type="ECO:0000313" key="1">
    <source>
        <dbReference type="EMBL" id="SDM84471.1"/>
    </source>
</evidence>
<accession>A0A1G9WJX4</accession>
<protein>
    <recommendedName>
        <fullName evidence="3">HPr kinase/phosphorylase</fullName>
    </recommendedName>
</protein>
<evidence type="ECO:0008006" key="3">
    <source>
        <dbReference type="Google" id="ProtNLM"/>
    </source>
</evidence>
<reference evidence="2" key="1">
    <citation type="submission" date="2016-10" db="EMBL/GenBank/DDBJ databases">
        <authorList>
            <person name="Varghese N."/>
            <person name="Submissions S."/>
        </authorList>
    </citation>
    <scope>NUCLEOTIDE SEQUENCE [LARGE SCALE GENOMIC DNA]</scope>
    <source>
        <strain evidence="2">M83</strain>
    </source>
</reference>
<evidence type="ECO:0000313" key="2">
    <source>
        <dbReference type="Proteomes" id="UP000187651"/>
    </source>
</evidence>
<keyword evidence="2" id="KW-1185">Reference proteome</keyword>